<dbReference type="GO" id="GO:0016987">
    <property type="term" value="F:sigma factor activity"/>
    <property type="evidence" value="ECO:0007669"/>
    <property type="project" value="UniProtKB-KW"/>
</dbReference>
<dbReference type="SUPFAM" id="SSF88659">
    <property type="entry name" value="Sigma3 and sigma4 domains of RNA polymerase sigma factors"/>
    <property type="match status" value="1"/>
</dbReference>
<dbReference type="AlphaFoldDB" id="A0A317PFD7"/>
<dbReference type="GO" id="GO:0003677">
    <property type="term" value="F:DNA binding"/>
    <property type="evidence" value="ECO:0007669"/>
    <property type="project" value="InterPro"/>
</dbReference>
<dbReference type="SUPFAM" id="SSF88946">
    <property type="entry name" value="Sigma2 domain of RNA polymerase sigma factors"/>
    <property type="match status" value="1"/>
</dbReference>
<dbReference type="Pfam" id="PF08281">
    <property type="entry name" value="Sigma70_r4_2"/>
    <property type="match status" value="1"/>
</dbReference>
<reference evidence="7 8" key="1">
    <citation type="submission" date="2018-05" db="EMBL/GenBank/DDBJ databases">
        <title>Genomic Encyclopedia of Type Strains, Phase IV (KMG-IV): sequencing the most valuable type-strain genomes for metagenomic binning, comparative biology and taxonomic classification.</title>
        <authorList>
            <person name="Goeker M."/>
        </authorList>
    </citation>
    <scope>NUCLEOTIDE SEQUENCE [LARGE SCALE GENOMIC DNA]</scope>
    <source>
        <strain evidence="7 8">DSM 16791</strain>
    </source>
</reference>
<evidence type="ECO:0000256" key="3">
    <source>
        <dbReference type="ARBA" id="ARBA00023082"/>
    </source>
</evidence>
<evidence type="ECO:0000313" key="8">
    <source>
        <dbReference type="Proteomes" id="UP000246352"/>
    </source>
</evidence>
<name>A0A317PFD7_9HYPH</name>
<organism evidence="7 8">
    <name type="scientific">Hoeflea marina</name>
    <dbReference type="NCBI Taxonomy" id="274592"/>
    <lineage>
        <taxon>Bacteria</taxon>
        <taxon>Pseudomonadati</taxon>
        <taxon>Pseudomonadota</taxon>
        <taxon>Alphaproteobacteria</taxon>
        <taxon>Hyphomicrobiales</taxon>
        <taxon>Rhizobiaceae</taxon>
        <taxon>Hoeflea</taxon>
    </lineage>
</organism>
<dbReference type="InterPro" id="IPR036388">
    <property type="entry name" value="WH-like_DNA-bd_sf"/>
</dbReference>
<dbReference type="Proteomes" id="UP000246352">
    <property type="component" value="Unassembled WGS sequence"/>
</dbReference>
<accession>A0A317PFD7</accession>
<dbReference type="GO" id="GO:0006352">
    <property type="term" value="P:DNA-templated transcription initiation"/>
    <property type="evidence" value="ECO:0007669"/>
    <property type="project" value="InterPro"/>
</dbReference>
<dbReference type="Pfam" id="PF04542">
    <property type="entry name" value="Sigma70_r2"/>
    <property type="match status" value="1"/>
</dbReference>
<dbReference type="InterPro" id="IPR014284">
    <property type="entry name" value="RNA_pol_sigma-70_dom"/>
</dbReference>
<dbReference type="Gene3D" id="1.10.1740.10">
    <property type="match status" value="1"/>
</dbReference>
<evidence type="ECO:0000259" key="6">
    <source>
        <dbReference type="Pfam" id="PF08281"/>
    </source>
</evidence>
<keyword evidence="4" id="KW-0804">Transcription</keyword>
<dbReference type="InterPro" id="IPR039425">
    <property type="entry name" value="RNA_pol_sigma-70-like"/>
</dbReference>
<dbReference type="InterPro" id="IPR013249">
    <property type="entry name" value="RNA_pol_sigma70_r4_t2"/>
</dbReference>
<dbReference type="EMBL" id="QGTR01000006">
    <property type="protein sequence ID" value="PWV97514.1"/>
    <property type="molecule type" value="Genomic_DNA"/>
</dbReference>
<dbReference type="NCBIfam" id="TIGR02937">
    <property type="entry name" value="sigma70-ECF"/>
    <property type="match status" value="1"/>
</dbReference>
<sequence length="187" mass="20986">MTAVAAADLDHGALLQQCAAGDRRALQALYQAEAPRMKAVARRMLRRDEIAEDAVQDAFVRIWHKASQYDPERGSALGWIYTVQRSVALNLLRGSRHEDLVEPADFDAIQERRQEIHTAEEVWGRLDASGRLRTCLGGLEPARRKVVLLAYAYGLSHGEIAGRLARPLGTVKAWLRRSLESLRECMK</sequence>
<evidence type="ECO:0000313" key="7">
    <source>
        <dbReference type="EMBL" id="PWV97514.1"/>
    </source>
</evidence>
<protein>
    <submittedName>
        <fullName evidence="7">RNA polymerase sigma-70 factor (ECF subfamily)</fullName>
    </submittedName>
</protein>
<proteinExistence type="inferred from homology"/>
<comment type="similarity">
    <text evidence="1">Belongs to the sigma-70 factor family. ECF subfamily.</text>
</comment>
<evidence type="ECO:0000256" key="4">
    <source>
        <dbReference type="ARBA" id="ARBA00023163"/>
    </source>
</evidence>
<gene>
    <name evidence="7" type="ORF">DFR52_10637</name>
</gene>
<evidence type="ECO:0000256" key="1">
    <source>
        <dbReference type="ARBA" id="ARBA00010641"/>
    </source>
</evidence>
<dbReference type="InterPro" id="IPR013324">
    <property type="entry name" value="RNA_pol_sigma_r3/r4-like"/>
</dbReference>
<keyword evidence="8" id="KW-1185">Reference proteome</keyword>
<feature type="domain" description="RNA polymerase sigma factor 70 region 4 type 2" evidence="6">
    <location>
        <begin position="131"/>
        <end position="182"/>
    </location>
</feature>
<dbReference type="InterPro" id="IPR007627">
    <property type="entry name" value="RNA_pol_sigma70_r2"/>
</dbReference>
<feature type="domain" description="RNA polymerase sigma-70 region 2" evidence="5">
    <location>
        <begin position="29"/>
        <end position="96"/>
    </location>
</feature>
<keyword evidence="2" id="KW-0805">Transcription regulation</keyword>
<evidence type="ECO:0000259" key="5">
    <source>
        <dbReference type="Pfam" id="PF04542"/>
    </source>
</evidence>
<evidence type="ECO:0000256" key="2">
    <source>
        <dbReference type="ARBA" id="ARBA00023015"/>
    </source>
</evidence>
<keyword evidence="3" id="KW-0731">Sigma factor</keyword>
<dbReference type="Gene3D" id="1.10.10.10">
    <property type="entry name" value="Winged helix-like DNA-binding domain superfamily/Winged helix DNA-binding domain"/>
    <property type="match status" value="1"/>
</dbReference>
<dbReference type="InterPro" id="IPR013325">
    <property type="entry name" value="RNA_pol_sigma_r2"/>
</dbReference>
<comment type="caution">
    <text evidence="7">The sequence shown here is derived from an EMBL/GenBank/DDBJ whole genome shotgun (WGS) entry which is preliminary data.</text>
</comment>
<dbReference type="OrthoDB" id="9803470at2"/>
<dbReference type="RefSeq" id="WP_110033828.1">
    <property type="nucleotide sequence ID" value="NZ_QGTR01000006.1"/>
</dbReference>
<dbReference type="PANTHER" id="PTHR43133">
    <property type="entry name" value="RNA POLYMERASE ECF-TYPE SIGMA FACTO"/>
    <property type="match status" value="1"/>
</dbReference>
<dbReference type="PANTHER" id="PTHR43133:SF62">
    <property type="entry name" value="RNA POLYMERASE SIGMA FACTOR SIGZ"/>
    <property type="match status" value="1"/>
</dbReference>